<name>A0ABX0RL55_9GAMM</name>
<evidence type="ECO:0000313" key="1">
    <source>
        <dbReference type="EMBL" id="NIG17351.1"/>
    </source>
</evidence>
<dbReference type="NCBIfam" id="NF041532">
    <property type="entry name" value="HprT"/>
    <property type="match status" value="1"/>
</dbReference>
<sequence>MSKLITLMITVMVLSGCASKTKSTCDDVSCRPQSDNHHLVIWWPQSMRESDQSYSKMPVR</sequence>
<gene>
    <name evidence="1" type="ORF">F3J37_01490</name>
</gene>
<reference evidence="1 2" key="1">
    <citation type="journal article" date="2019" name="bioRxiv">
        <title>Bacteria contribute to plant secondary compound degradation in a generalist herbivore system.</title>
        <authorList>
            <person name="Francoeur C.B."/>
            <person name="Khadempour L."/>
            <person name="Moreira-Soto R.D."/>
            <person name="Gotting K."/>
            <person name="Book A.J."/>
            <person name="Pinto-Tomas A.A."/>
            <person name="Keefover-Ring K."/>
            <person name="Currie C.R."/>
        </authorList>
    </citation>
    <scope>NUCLEOTIDE SEQUENCE [LARGE SCALE GENOMIC DNA]</scope>
    <source>
        <strain evidence="1">Al-1710</strain>
    </source>
</reference>
<dbReference type="PROSITE" id="PS51257">
    <property type="entry name" value="PROKAR_LIPOPROTEIN"/>
    <property type="match status" value="1"/>
</dbReference>
<evidence type="ECO:0000313" key="2">
    <source>
        <dbReference type="Proteomes" id="UP001515780"/>
    </source>
</evidence>
<dbReference type="InterPro" id="IPR048207">
    <property type="entry name" value="HprT-like"/>
</dbReference>
<accession>A0ABX0RL55</accession>
<keyword evidence="2" id="KW-1185">Reference proteome</keyword>
<dbReference type="Proteomes" id="UP001515780">
    <property type="component" value="Unassembled WGS sequence"/>
</dbReference>
<protein>
    <submittedName>
        <fullName evidence="1">Type III secretion protein HrpT</fullName>
    </submittedName>
</protein>
<organism evidence="1 2">
    <name type="scientific">Candidatus Pantoea communis</name>
    <dbReference type="NCBI Taxonomy" id="2608354"/>
    <lineage>
        <taxon>Bacteria</taxon>
        <taxon>Pseudomonadati</taxon>
        <taxon>Pseudomonadota</taxon>
        <taxon>Gammaproteobacteria</taxon>
        <taxon>Enterobacterales</taxon>
        <taxon>Erwiniaceae</taxon>
        <taxon>Pantoea</taxon>
    </lineage>
</organism>
<dbReference type="EMBL" id="VWXC01000001">
    <property type="protein sequence ID" value="NIG17351.1"/>
    <property type="molecule type" value="Genomic_DNA"/>
</dbReference>
<comment type="caution">
    <text evidence="1">The sequence shown here is derived from an EMBL/GenBank/DDBJ whole genome shotgun (WGS) entry which is preliminary data.</text>
</comment>
<proteinExistence type="predicted"/>